<name>A0A173TYX6_9FIRM</name>
<gene>
    <name evidence="10" type="primary">lmrA</name>
    <name evidence="11" type="ORF">DW264_04950</name>
    <name evidence="10" type="ORF">ERS852572_01808</name>
</gene>
<reference evidence="11 13" key="2">
    <citation type="submission" date="2018-08" db="EMBL/GenBank/DDBJ databases">
        <title>A genome reference for cultivated species of the human gut microbiota.</title>
        <authorList>
            <person name="Zou Y."/>
            <person name="Xue W."/>
            <person name="Luo G."/>
        </authorList>
    </citation>
    <scope>NUCLEOTIDE SEQUENCE [LARGE SCALE GENOMIC DNA]</scope>
    <source>
        <strain evidence="11 13">AM22-21LB</strain>
    </source>
</reference>
<dbReference type="PaxDb" id="166486-ERS852572_01808"/>
<dbReference type="SUPFAM" id="SSF90123">
    <property type="entry name" value="ABC transporter transmembrane region"/>
    <property type="match status" value="1"/>
</dbReference>
<dbReference type="Pfam" id="PF00005">
    <property type="entry name" value="ABC_tran"/>
    <property type="match status" value="1"/>
</dbReference>
<evidence type="ECO:0000259" key="8">
    <source>
        <dbReference type="PROSITE" id="PS50893"/>
    </source>
</evidence>
<dbReference type="AlphaFoldDB" id="A0A173TYX6"/>
<dbReference type="GO" id="GO:0005886">
    <property type="term" value="C:plasma membrane"/>
    <property type="evidence" value="ECO:0007669"/>
    <property type="project" value="UniProtKB-SubCell"/>
</dbReference>
<dbReference type="RefSeq" id="WP_015520590.1">
    <property type="nucleotide sequence ID" value="NZ_CABIYH010000012.1"/>
</dbReference>
<evidence type="ECO:0000256" key="6">
    <source>
        <dbReference type="ARBA" id="ARBA00023136"/>
    </source>
</evidence>
<dbReference type="PROSITE" id="PS50893">
    <property type="entry name" value="ABC_TRANSPORTER_2"/>
    <property type="match status" value="1"/>
</dbReference>
<evidence type="ECO:0000313" key="10">
    <source>
        <dbReference type="EMBL" id="CUN07891.1"/>
    </source>
</evidence>
<dbReference type="InterPro" id="IPR003439">
    <property type="entry name" value="ABC_transporter-like_ATP-bd"/>
</dbReference>
<keyword evidence="10" id="KW-0378">Hydrolase</keyword>
<organism evidence="10 12">
    <name type="scientific">Roseburia intestinalis</name>
    <dbReference type="NCBI Taxonomy" id="166486"/>
    <lineage>
        <taxon>Bacteria</taxon>
        <taxon>Bacillati</taxon>
        <taxon>Bacillota</taxon>
        <taxon>Clostridia</taxon>
        <taxon>Lachnospirales</taxon>
        <taxon>Lachnospiraceae</taxon>
        <taxon>Roseburia</taxon>
    </lineage>
</organism>
<dbReference type="CDD" id="cd07346">
    <property type="entry name" value="ABC_6TM_exporters"/>
    <property type="match status" value="1"/>
</dbReference>
<feature type="transmembrane region" description="Helical" evidence="7">
    <location>
        <begin position="38"/>
        <end position="59"/>
    </location>
</feature>
<evidence type="ECO:0000259" key="9">
    <source>
        <dbReference type="PROSITE" id="PS50929"/>
    </source>
</evidence>
<feature type="domain" description="ABC transporter" evidence="8">
    <location>
        <begin position="359"/>
        <end position="588"/>
    </location>
</feature>
<dbReference type="Gene3D" id="3.40.50.300">
    <property type="entry name" value="P-loop containing nucleotide triphosphate hydrolases"/>
    <property type="match status" value="1"/>
</dbReference>
<dbReference type="Proteomes" id="UP000284051">
    <property type="component" value="Unassembled WGS sequence"/>
</dbReference>
<reference evidence="10 12" key="1">
    <citation type="submission" date="2015-09" db="EMBL/GenBank/DDBJ databases">
        <authorList>
            <consortium name="Pathogen Informatics"/>
        </authorList>
    </citation>
    <scope>NUCLEOTIDE SEQUENCE [LARGE SCALE GENOMIC DNA]</scope>
    <source>
        <strain evidence="10 12">2789STDY5834960</strain>
    </source>
</reference>
<keyword evidence="3" id="KW-0547">Nucleotide-binding</keyword>
<dbReference type="InterPro" id="IPR036640">
    <property type="entry name" value="ABC1_TM_sf"/>
</dbReference>
<keyword evidence="2 7" id="KW-0812">Transmembrane</keyword>
<evidence type="ECO:0000256" key="3">
    <source>
        <dbReference type="ARBA" id="ARBA00022741"/>
    </source>
</evidence>
<comment type="subcellular location">
    <subcellularLocation>
        <location evidence="1">Cell membrane</location>
        <topology evidence="1">Multi-pass membrane protein</topology>
    </subcellularLocation>
</comment>
<accession>A0A173TYX6</accession>
<dbReference type="EMBL" id="CYXZ01000012">
    <property type="protein sequence ID" value="CUN07891.1"/>
    <property type="molecule type" value="Genomic_DNA"/>
</dbReference>
<keyword evidence="6 7" id="KW-0472">Membrane</keyword>
<keyword evidence="4 10" id="KW-0067">ATP-binding</keyword>
<dbReference type="GO" id="GO:0005524">
    <property type="term" value="F:ATP binding"/>
    <property type="evidence" value="ECO:0007669"/>
    <property type="project" value="UniProtKB-KW"/>
</dbReference>
<dbReference type="STRING" id="166486.ERS852572_01808"/>
<evidence type="ECO:0000313" key="11">
    <source>
        <dbReference type="EMBL" id="RHG29549.1"/>
    </source>
</evidence>
<feature type="transmembrane region" description="Helical" evidence="7">
    <location>
        <begin position="260"/>
        <end position="282"/>
    </location>
</feature>
<dbReference type="GO" id="GO:0015421">
    <property type="term" value="F:ABC-type oligopeptide transporter activity"/>
    <property type="evidence" value="ECO:0007669"/>
    <property type="project" value="TreeGrafter"/>
</dbReference>
<feature type="domain" description="ABC transmembrane type-1" evidence="9">
    <location>
        <begin position="39"/>
        <end position="320"/>
    </location>
</feature>
<feature type="transmembrane region" description="Helical" evidence="7">
    <location>
        <begin position="177"/>
        <end position="196"/>
    </location>
</feature>
<dbReference type="Proteomes" id="UP000095350">
    <property type="component" value="Unassembled WGS sequence"/>
</dbReference>
<sequence length="588" mass="66178">MLDSLKFYHKRIKEGVLKDMWRETVWIYEYARKYWKQMIFYTLLGLSGTVVSLISSLISRDMVDIITGKQAGLLVRTFCLYIGFSIGNMLISQVTSYFSNKISISVDNDIKADIFDKMLVTDLEAIQKYHTGDLLTRWNSDASNISNGILSWIPNLIIYTVRFISTFALVFYNDPMFALLAMLGMPVSMLMSRRILRRMKGNNEKSAAMNAKMSGFNQEAFSNIQTIKAFDLVRLYGERLRGLQKEYLGMKLEFQKMSMATSILLSIVGLAVSYSCYGFGIYRVWSGAISYGTMTMFLSLSGSLTGTLNQLVSLVPTAISLTTSAGRLMDILGMPKEDYSDAEHAEKFYEENRENGISLCISKMSYTYHNGTKVFMRADFEAHPHEIVALVGPSGEGKTTLLRIMLALLHIQSGDEDLVGAKTGEVLTITPAARRLFSYVPQGNTMFSGTIAENMRNVRPDATDEEIKEVLIVSCAWEFVQKLPDGIYSKVGERGVGFSEGQAQRLSIARALLRRAPILLLDEATSALDVATERRVLKNIMQTNEPRTCIVTTHRPTVLSVCRRVYGIREQRCVVLTAEEVQKMMDEF</sequence>
<dbReference type="Pfam" id="PF00664">
    <property type="entry name" value="ABC_membrane"/>
    <property type="match status" value="1"/>
</dbReference>
<evidence type="ECO:0000256" key="4">
    <source>
        <dbReference type="ARBA" id="ARBA00022840"/>
    </source>
</evidence>
<keyword evidence="5 7" id="KW-1133">Transmembrane helix</keyword>
<dbReference type="InterPro" id="IPR011527">
    <property type="entry name" value="ABC1_TM_dom"/>
</dbReference>
<feature type="transmembrane region" description="Helical" evidence="7">
    <location>
        <begin position="71"/>
        <end position="91"/>
    </location>
</feature>
<dbReference type="InterPro" id="IPR027417">
    <property type="entry name" value="P-loop_NTPase"/>
</dbReference>
<dbReference type="SUPFAM" id="SSF52540">
    <property type="entry name" value="P-loop containing nucleoside triphosphate hydrolases"/>
    <property type="match status" value="1"/>
</dbReference>
<dbReference type="InterPro" id="IPR003593">
    <property type="entry name" value="AAA+_ATPase"/>
</dbReference>
<evidence type="ECO:0000256" key="2">
    <source>
        <dbReference type="ARBA" id="ARBA00022692"/>
    </source>
</evidence>
<evidence type="ECO:0000256" key="1">
    <source>
        <dbReference type="ARBA" id="ARBA00004651"/>
    </source>
</evidence>
<evidence type="ECO:0000256" key="5">
    <source>
        <dbReference type="ARBA" id="ARBA00022989"/>
    </source>
</evidence>
<dbReference type="OrthoDB" id="9762778at2"/>
<dbReference type="EC" id="3.6.3.44" evidence="10"/>
<dbReference type="GO" id="GO:0016887">
    <property type="term" value="F:ATP hydrolysis activity"/>
    <property type="evidence" value="ECO:0007669"/>
    <property type="project" value="InterPro"/>
</dbReference>
<dbReference type="PROSITE" id="PS50929">
    <property type="entry name" value="ABC_TM1F"/>
    <property type="match status" value="1"/>
</dbReference>
<evidence type="ECO:0000313" key="12">
    <source>
        <dbReference type="Proteomes" id="UP000095350"/>
    </source>
</evidence>
<evidence type="ECO:0000256" key="7">
    <source>
        <dbReference type="SAM" id="Phobius"/>
    </source>
</evidence>
<dbReference type="SMART" id="SM00382">
    <property type="entry name" value="AAA"/>
    <property type="match status" value="1"/>
</dbReference>
<dbReference type="Gene3D" id="1.20.1560.10">
    <property type="entry name" value="ABC transporter type 1, transmembrane domain"/>
    <property type="match status" value="1"/>
</dbReference>
<proteinExistence type="predicted"/>
<dbReference type="PANTHER" id="PTHR43394">
    <property type="entry name" value="ATP-DEPENDENT PERMEASE MDL1, MITOCHONDRIAL"/>
    <property type="match status" value="1"/>
</dbReference>
<protein>
    <submittedName>
        <fullName evidence="11">ABC transporter ATP-binding protein</fullName>
    </submittedName>
    <submittedName>
        <fullName evidence="10">Multidrug resistance ABC transporter ATP-binding and permease protein</fullName>
        <ecNumber evidence="10">3.6.3.44</ecNumber>
    </submittedName>
</protein>
<dbReference type="InterPro" id="IPR039421">
    <property type="entry name" value="Type_1_exporter"/>
</dbReference>
<evidence type="ECO:0000313" key="13">
    <source>
        <dbReference type="Proteomes" id="UP000284051"/>
    </source>
</evidence>
<dbReference type="PANTHER" id="PTHR43394:SF1">
    <property type="entry name" value="ATP-BINDING CASSETTE SUB-FAMILY B MEMBER 10, MITOCHONDRIAL"/>
    <property type="match status" value="1"/>
</dbReference>
<dbReference type="EMBL" id="QRID01000004">
    <property type="protein sequence ID" value="RHG29549.1"/>
    <property type="molecule type" value="Genomic_DNA"/>
</dbReference>